<name>A0ABQ1MB70_9BACT</name>
<evidence type="ECO:0000256" key="2">
    <source>
        <dbReference type="SAM" id="MobiDB-lite"/>
    </source>
</evidence>
<sequence length="298" mass="33789">MSDMEADRIRKPGSVRLTDEQYEEMEALGLENESAYVKYKLSGAQKHLQVLRDSPTQNGEEKPGHIKTTAESVEDKSAYAKSLEDKLTLQKLSLENEQLKQKLEEISRSKEESLSGIHNQVEGLLKDELLKRDFDTLKKENAGLLKDIEKLEKELEKSEEALEEKSGEIEELVKKLSLVELGKVLLPGAINGLATKYPKEMQGLASTLGSLSGEDVKQLLPAASLSEEQQNLLNIAEYFRELFDDEQFEQVVQMVSQLGEQVKEDETMISKVIYYLNQMSKIRKAQKTPNQEKQNEQV</sequence>
<evidence type="ECO:0000313" key="4">
    <source>
        <dbReference type="Proteomes" id="UP000636010"/>
    </source>
</evidence>
<protein>
    <submittedName>
        <fullName evidence="3">Uncharacterized protein</fullName>
    </submittedName>
</protein>
<keyword evidence="1" id="KW-0175">Coiled coil</keyword>
<reference evidence="4" key="1">
    <citation type="journal article" date="2019" name="Int. J. Syst. Evol. Microbiol.">
        <title>The Global Catalogue of Microorganisms (GCM) 10K type strain sequencing project: providing services to taxonomists for standard genome sequencing and annotation.</title>
        <authorList>
            <consortium name="The Broad Institute Genomics Platform"/>
            <consortium name="The Broad Institute Genome Sequencing Center for Infectious Disease"/>
            <person name="Wu L."/>
            <person name="Ma J."/>
        </authorList>
    </citation>
    <scope>NUCLEOTIDE SEQUENCE [LARGE SCALE GENOMIC DNA]</scope>
    <source>
        <strain evidence="4">CGMCC 1.10832</strain>
    </source>
</reference>
<dbReference type="RefSeq" id="WP_345259557.1">
    <property type="nucleotide sequence ID" value="NZ_BAABHU010000006.1"/>
</dbReference>
<dbReference type="EMBL" id="BMEC01000006">
    <property type="protein sequence ID" value="GGC36376.1"/>
    <property type="molecule type" value="Genomic_DNA"/>
</dbReference>
<feature type="coiled-coil region" evidence="1">
    <location>
        <begin position="89"/>
        <end position="175"/>
    </location>
</feature>
<organism evidence="3 4">
    <name type="scientific">Marivirga lumbricoides</name>
    <dbReference type="NCBI Taxonomy" id="1046115"/>
    <lineage>
        <taxon>Bacteria</taxon>
        <taxon>Pseudomonadati</taxon>
        <taxon>Bacteroidota</taxon>
        <taxon>Cytophagia</taxon>
        <taxon>Cytophagales</taxon>
        <taxon>Marivirgaceae</taxon>
        <taxon>Marivirga</taxon>
    </lineage>
</organism>
<evidence type="ECO:0000256" key="1">
    <source>
        <dbReference type="SAM" id="Coils"/>
    </source>
</evidence>
<evidence type="ECO:0000313" key="3">
    <source>
        <dbReference type="EMBL" id="GGC36376.1"/>
    </source>
</evidence>
<dbReference type="Proteomes" id="UP000636010">
    <property type="component" value="Unassembled WGS sequence"/>
</dbReference>
<gene>
    <name evidence="3" type="ORF">GCM10011506_22190</name>
</gene>
<accession>A0ABQ1MB70</accession>
<keyword evidence="4" id="KW-1185">Reference proteome</keyword>
<feature type="region of interest" description="Disordered" evidence="2">
    <location>
        <begin position="51"/>
        <end position="74"/>
    </location>
</feature>
<proteinExistence type="predicted"/>
<comment type="caution">
    <text evidence="3">The sequence shown here is derived from an EMBL/GenBank/DDBJ whole genome shotgun (WGS) entry which is preliminary data.</text>
</comment>